<dbReference type="Pfam" id="PF03724">
    <property type="entry name" value="META"/>
    <property type="match status" value="1"/>
</dbReference>
<dbReference type="InterPro" id="IPR038670">
    <property type="entry name" value="HslJ-like_sf"/>
</dbReference>
<evidence type="ECO:0000256" key="5">
    <source>
        <dbReference type="SAM" id="SignalP"/>
    </source>
</evidence>
<keyword evidence="4" id="KW-0449">Lipoprotein</keyword>
<keyword evidence="2" id="KW-0472">Membrane</keyword>
<comment type="caution">
    <text evidence="8">The sequence shown here is derived from an EMBL/GenBank/DDBJ whole genome shotgun (WGS) entry which is preliminary data.</text>
</comment>
<proteinExistence type="predicted"/>
<dbReference type="EMBL" id="JWLW01000012">
    <property type="protein sequence ID" value="KHT54147.1"/>
    <property type="molecule type" value="Genomic_DNA"/>
</dbReference>
<dbReference type="PROSITE" id="PS51257">
    <property type="entry name" value="PROKAR_LIPOPROTEIN"/>
    <property type="match status" value="1"/>
</dbReference>
<sequence length="287" mass="31040">MTYRKYLCALAGSALLFLTACSSAPSLYSNNSEGSEKHTEGKPLTLAASHWQVESIGQAGIIDFSHVTLNVNTRGDTSRISGSTGCNQFTGALNVEEAETVFSNENSTEPFSTDKLILTKKACAPALMKQEQRFIDMLAASKSYSIVENTWLVLYDGNGNETIKAIVAQISQSTTSQPASATKNSVNTKLLNQASSRKQDVISANEQESTQTYKCETPNANLTTLRVNTLGPDTLALLLNNTHQIVQLSRSASGAKYTNNKNVVFWNKGDVATLSINSGYYHCNLST</sequence>
<protein>
    <recommendedName>
        <fullName evidence="10">Heat shock protein HslJ</fullName>
    </recommendedName>
</protein>
<evidence type="ECO:0000256" key="2">
    <source>
        <dbReference type="ARBA" id="ARBA00023136"/>
    </source>
</evidence>
<dbReference type="SUPFAM" id="SSF141488">
    <property type="entry name" value="YdhA-like"/>
    <property type="match status" value="1"/>
</dbReference>
<dbReference type="PANTHER" id="PTHR35535">
    <property type="entry name" value="HEAT SHOCK PROTEIN HSLJ"/>
    <property type="match status" value="1"/>
</dbReference>
<dbReference type="AlphaFoldDB" id="A0A0B3YHT1"/>
<dbReference type="Proteomes" id="UP000031197">
    <property type="component" value="Unassembled WGS sequence"/>
</dbReference>
<evidence type="ECO:0000259" key="7">
    <source>
        <dbReference type="Pfam" id="PF09864"/>
    </source>
</evidence>
<organism evidence="8 9">
    <name type="scientific">Alteromonas marina</name>
    <dbReference type="NCBI Taxonomy" id="203795"/>
    <lineage>
        <taxon>Bacteria</taxon>
        <taxon>Pseudomonadati</taxon>
        <taxon>Pseudomonadota</taxon>
        <taxon>Gammaproteobacteria</taxon>
        <taxon>Alteromonadales</taxon>
        <taxon>Alteromonadaceae</taxon>
        <taxon>Alteromonas/Salinimonas group</taxon>
        <taxon>Alteromonas</taxon>
    </lineage>
</organism>
<feature type="signal peptide" evidence="5">
    <location>
        <begin position="1"/>
        <end position="24"/>
    </location>
</feature>
<feature type="chain" id="PRO_5002087173" description="Heat shock protein HslJ" evidence="5">
    <location>
        <begin position="25"/>
        <end position="287"/>
    </location>
</feature>
<evidence type="ECO:0000256" key="1">
    <source>
        <dbReference type="ARBA" id="ARBA00022729"/>
    </source>
</evidence>
<keyword evidence="9" id="KW-1185">Reference proteome</keyword>
<keyword evidence="1 5" id="KW-0732">Signal</keyword>
<evidence type="ECO:0000256" key="4">
    <source>
        <dbReference type="ARBA" id="ARBA00023288"/>
    </source>
</evidence>
<evidence type="ECO:0000313" key="8">
    <source>
        <dbReference type="EMBL" id="KHT54147.1"/>
    </source>
</evidence>
<dbReference type="OrthoDB" id="5348860at2"/>
<evidence type="ECO:0000256" key="3">
    <source>
        <dbReference type="ARBA" id="ARBA00023139"/>
    </source>
</evidence>
<evidence type="ECO:0008006" key="10">
    <source>
        <dbReference type="Google" id="ProtNLM"/>
    </source>
</evidence>
<dbReference type="PANTHER" id="PTHR35535:SF1">
    <property type="entry name" value="HEAT SHOCK PROTEIN HSLJ"/>
    <property type="match status" value="1"/>
</dbReference>
<gene>
    <name evidence="8" type="ORF">RJ41_06300</name>
</gene>
<feature type="domain" description="DUF306" evidence="6">
    <location>
        <begin position="45"/>
        <end position="163"/>
    </location>
</feature>
<dbReference type="InterPro" id="IPR018660">
    <property type="entry name" value="MliC"/>
</dbReference>
<reference evidence="8 9" key="1">
    <citation type="submission" date="2014-12" db="EMBL/GenBank/DDBJ databases">
        <title>Genome sequencing of Alteromonas marina AD001.</title>
        <authorList>
            <person name="Adrian T.G.S."/>
            <person name="Chan K.G."/>
        </authorList>
    </citation>
    <scope>NUCLEOTIDE SEQUENCE [LARGE SCALE GENOMIC DNA]</scope>
    <source>
        <strain evidence="8 9">AD001</strain>
    </source>
</reference>
<keyword evidence="3" id="KW-0564">Palmitate</keyword>
<dbReference type="InterPro" id="IPR005184">
    <property type="entry name" value="DUF306_Meta_HslJ"/>
</dbReference>
<feature type="domain" description="C-type lysozyme inhibitor" evidence="7">
    <location>
        <begin position="213"/>
        <end position="277"/>
    </location>
</feature>
<dbReference type="Pfam" id="PF09864">
    <property type="entry name" value="MliC"/>
    <property type="match status" value="1"/>
</dbReference>
<name>A0A0B3YHT1_9ALTE</name>
<evidence type="ECO:0000259" key="6">
    <source>
        <dbReference type="Pfam" id="PF03724"/>
    </source>
</evidence>
<accession>A0A0B3YHT1</accession>
<dbReference type="InterPro" id="IPR053147">
    <property type="entry name" value="Hsp_HslJ-like"/>
</dbReference>
<dbReference type="Gene3D" id="2.40.128.200">
    <property type="match status" value="1"/>
</dbReference>
<dbReference type="InterPro" id="IPR036328">
    <property type="entry name" value="MliC_sf"/>
</dbReference>
<dbReference type="RefSeq" id="WP_039218370.1">
    <property type="nucleotide sequence ID" value="NZ_JWLW01000012.1"/>
</dbReference>
<dbReference type="Gene3D" id="2.40.128.270">
    <property type="match status" value="1"/>
</dbReference>
<evidence type="ECO:0000313" key="9">
    <source>
        <dbReference type="Proteomes" id="UP000031197"/>
    </source>
</evidence>